<feature type="transmembrane region" description="Helical" evidence="1">
    <location>
        <begin position="72"/>
        <end position="94"/>
    </location>
</feature>
<dbReference type="Proteomes" id="UP000281514">
    <property type="component" value="Unassembled WGS sequence"/>
</dbReference>
<dbReference type="EMBL" id="RBTX01000457">
    <property type="protein sequence ID" value="RMU29934.1"/>
    <property type="molecule type" value="Genomic_DNA"/>
</dbReference>
<keyword evidence="1" id="KW-0472">Membrane</keyword>
<feature type="transmembrane region" description="Helical" evidence="1">
    <location>
        <begin position="106"/>
        <end position="125"/>
    </location>
</feature>
<gene>
    <name evidence="2" type="ORF">ALP32_02712</name>
</gene>
<dbReference type="AlphaFoldDB" id="A0A3M5T9Q4"/>
<sequence>MCYLWLKFAAKCSWAPMANNGSLVRLVIRANVRAPAVREVNDAVTAAGIYLYPAGCFLKQETLLGVNEMKSVIRIVGFAVILASGALVSSVAYAGSCPPGEIEVSGIGGVVCIPIVSVCTLFPNLC</sequence>
<organism evidence="2 3">
    <name type="scientific">Pseudomonas avellanae</name>
    <dbReference type="NCBI Taxonomy" id="46257"/>
    <lineage>
        <taxon>Bacteria</taxon>
        <taxon>Pseudomonadati</taxon>
        <taxon>Pseudomonadota</taxon>
        <taxon>Gammaproteobacteria</taxon>
        <taxon>Pseudomonadales</taxon>
        <taxon>Pseudomonadaceae</taxon>
        <taxon>Pseudomonas</taxon>
    </lineage>
</organism>
<evidence type="ECO:0000313" key="2">
    <source>
        <dbReference type="EMBL" id="RMU29934.1"/>
    </source>
</evidence>
<evidence type="ECO:0000256" key="1">
    <source>
        <dbReference type="SAM" id="Phobius"/>
    </source>
</evidence>
<evidence type="ECO:0000313" key="3">
    <source>
        <dbReference type="Proteomes" id="UP000281514"/>
    </source>
</evidence>
<name>A0A3M5T9Q4_9PSED</name>
<protein>
    <submittedName>
        <fullName evidence="2">Uncharacterized protein</fullName>
    </submittedName>
</protein>
<comment type="caution">
    <text evidence="2">The sequence shown here is derived from an EMBL/GenBank/DDBJ whole genome shotgun (WGS) entry which is preliminary data.</text>
</comment>
<keyword evidence="1" id="KW-0812">Transmembrane</keyword>
<accession>A0A3M5T9Q4</accession>
<keyword evidence="1" id="KW-1133">Transmembrane helix</keyword>
<reference evidence="2 3" key="1">
    <citation type="submission" date="2018-08" db="EMBL/GenBank/DDBJ databases">
        <title>Recombination of ecologically and evolutionarily significant loci maintains genetic cohesion in the Pseudomonas syringae species complex.</title>
        <authorList>
            <person name="Dillon M."/>
            <person name="Thakur S."/>
            <person name="Almeida R.N.D."/>
            <person name="Weir B.S."/>
            <person name="Guttman D.S."/>
        </authorList>
    </citation>
    <scope>NUCLEOTIDE SEQUENCE [LARGE SCALE GENOMIC DNA]</scope>
    <source>
        <strain evidence="2 3">ICMP 9749</strain>
    </source>
</reference>
<proteinExistence type="predicted"/>